<dbReference type="Pfam" id="PF17185">
    <property type="entry name" value="NlpE_C"/>
    <property type="match status" value="1"/>
</dbReference>
<keyword evidence="3" id="KW-1185">Reference proteome</keyword>
<comment type="caution">
    <text evidence="2">The sequence shown here is derived from an EMBL/GenBank/DDBJ whole genome shotgun (WGS) entry which is preliminary data.</text>
</comment>
<dbReference type="Proteomes" id="UP000632774">
    <property type="component" value="Unassembled WGS sequence"/>
</dbReference>
<dbReference type="EMBL" id="JADFFM010000001">
    <property type="protein sequence ID" value="MBE9665050.1"/>
    <property type="molecule type" value="Genomic_DNA"/>
</dbReference>
<evidence type="ECO:0000313" key="3">
    <source>
        <dbReference type="Proteomes" id="UP000632774"/>
    </source>
</evidence>
<dbReference type="RefSeq" id="WP_194104466.1">
    <property type="nucleotide sequence ID" value="NZ_JADFFM010000001.1"/>
</dbReference>
<organism evidence="2 3">
    <name type="scientific">Mucilaginibacter boryungensis</name>
    <dbReference type="NCBI Taxonomy" id="768480"/>
    <lineage>
        <taxon>Bacteria</taxon>
        <taxon>Pseudomonadati</taxon>
        <taxon>Bacteroidota</taxon>
        <taxon>Sphingobacteriia</taxon>
        <taxon>Sphingobacteriales</taxon>
        <taxon>Sphingobacteriaceae</taxon>
        <taxon>Mucilaginibacter</taxon>
    </lineage>
</organism>
<dbReference type="InterPro" id="IPR033450">
    <property type="entry name" value="NlpE_C"/>
</dbReference>
<protein>
    <recommendedName>
        <fullName evidence="1">NlpE C-terminal OB domain-containing protein</fullName>
    </recommendedName>
</protein>
<feature type="domain" description="NlpE C-terminal OB" evidence="1">
    <location>
        <begin position="36"/>
        <end position="119"/>
    </location>
</feature>
<sequence>MKTILNKGFILLMLITVFSCNNNPPKETAKKTSQIIYRGLYSFGPEVKSFKDCKSEQEFWAADSSAKLELGYSQLHFEKPYEPVYVEVEGRKIKSGKEGAAAEFDSTLIVTKVVKLTKDIPGDMCNTEPKQESTKPKAK</sequence>
<name>A0ABR9XDB0_9SPHI</name>
<reference evidence="2 3" key="1">
    <citation type="submission" date="2020-10" db="EMBL/GenBank/DDBJ databases">
        <title>Mucilaginibacter mali sp. nov., isolated from rhizosphere soil of apple orchard.</title>
        <authorList>
            <person name="Lee J.-S."/>
            <person name="Kim H.S."/>
            <person name="Kim J.-S."/>
        </authorList>
    </citation>
    <scope>NUCLEOTIDE SEQUENCE [LARGE SCALE GENOMIC DNA]</scope>
    <source>
        <strain evidence="2 3">KCTC 23157</strain>
    </source>
</reference>
<dbReference type="InterPro" id="IPR038139">
    <property type="entry name" value="NlpE_C_sf"/>
</dbReference>
<dbReference type="Gene3D" id="2.40.50.540">
    <property type="match status" value="1"/>
</dbReference>
<dbReference type="PROSITE" id="PS51257">
    <property type="entry name" value="PROKAR_LIPOPROTEIN"/>
    <property type="match status" value="1"/>
</dbReference>
<evidence type="ECO:0000259" key="1">
    <source>
        <dbReference type="Pfam" id="PF17185"/>
    </source>
</evidence>
<accession>A0ABR9XDB0</accession>
<evidence type="ECO:0000313" key="2">
    <source>
        <dbReference type="EMBL" id="MBE9665050.1"/>
    </source>
</evidence>
<gene>
    <name evidence="2" type="ORF">IRJ18_01670</name>
</gene>
<proteinExistence type="predicted"/>